<proteinExistence type="inferred from homology"/>
<comment type="similarity">
    <text evidence="5">Belongs to the binding-protein-dependent transport system permease family.</text>
</comment>
<feature type="transmembrane region" description="Helical" evidence="5">
    <location>
        <begin position="143"/>
        <end position="166"/>
    </location>
</feature>
<dbReference type="PROSITE" id="PS50928">
    <property type="entry name" value="ABC_TM1"/>
    <property type="match status" value="1"/>
</dbReference>
<dbReference type="RefSeq" id="WP_264891526.1">
    <property type="nucleotide sequence ID" value="NZ_CP110257.1"/>
</dbReference>
<feature type="domain" description="ABC transmembrane type-1" evidence="6">
    <location>
        <begin position="75"/>
        <end position="267"/>
    </location>
</feature>
<evidence type="ECO:0000256" key="4">
    <source>
        <dbReference type="ARBA" id="ARBA00023136"/>
    </source>
</evidence>
<dbReference type="Gene3D" id="1.10.3720.10">
    <property type="entry name" value="MetI-like"/>
    <property type="match status" value="1"/>
</dbReference>
<sequence>MHHFHRFVIWSSLLLFAAVFLAPMYVMIVTSLKDMEQIRAGGLLDWPVRPSLEAWSKAWSSACTGTECHGLQPFFLNSVWMVVPAVAISTVLGAVNGYVLSKWRFRGSELMFALMLFGVFMPMQVVLLPMSQVLGWLGLSSSVGGLVLVHVLAGIPSTTLFFRNYYVGLPDELIKAAMLDGAGFWRILWRIVLPLSTPILVVTLIWQFTAIWNDFLYGVVFSGADSKPVTVGLNNLANTSSVVKEYNVDMAAALIAALPTLLVYILAGKYFVRGLTAGAVKG</sequence>
<dbReference type="CDD" id="cd06261">
    <property type="entry name" value="TM_PBP2"/>
    <property type="match status" value="1"/>
</dbReference>
<organism evidence="7 8">
    <name type="scientific">Caldimonas aquatica</name>
    <dbReference type="NCBI Taxonomy" id="376175"/>
    <lineage>
        <taxon>Bacteria</taxon>
        <taxon>Pseudomonadati</taxon>
        <taxon>Pseudomonadota</taxon>
        <taxon>Betaproteobacteria</taxon>
        <taxon>Burkholderiales</taxon>
        <taxon>Sphaerotilaceae</taxon>
        <taxon>Caldimonas</taxon>
    </lineage>
</organism>
<keyword evidence="8" id="KW-1185">Reference proteome</keyword>
<name>A0ABY6MN77_9BURK</name>
<dbReference type="EMBL" id="CP110257">
    <property type="protein sequence ID" value="UZD53957.1"/>
    <property type="molecule type" value="Genomic_DNA"/>
</dbReference>
<feature type="transmembrane region" description="Helical" evidence="5">
    <location>
        <begin position="250"/>
        <end position="272"/>
    </location>
</feature>
<keyword evidence="4 5" id="KW-0472">Membrane</keyword>
<dbReference type="SUPFAM" id="SSF161098">
    <property type="entry name" value="MetI-like"/>
    <property type="match status" value="1"/>
</dbReference>
<evidence type="ECO:0000313" key="7">
    <source>
        <dbReference type="EMBL" id="UZD53957.1"/>
    </source>
</evidence>
<dbReference type="PANTHER" id="PTHR43879">
    <property type="entry name" value="ABC TRANSPORTER PERMEASE PROTEIN"/>
    <property type="match status" value="1"/>
</dbReference>
<dbReference type="InterPro" id="IPR000515">
    <property type="entry name" value="MetI-like"/>
</dbReference>
<keyword evidence="5" id="KW-0813">Transport</keyword>
<dbReference type="Proteomes" id="UP001163266">
    <property type="component" value="Chromosome"/>
</dbReference>
<evidence type="ECO:0000313" key="8">
    <source>
        <dbReference type="Proteomes" id="UP001163266"/>
    </source>
</evidence>
<reference evidence="7" key="1">
    <citation type="submission" date="2022-10" db="EMBL/GenBank/DDBJ databases">
        <title>Complete genome sequence of Schlegelella aquatica LMG 23380.</title>
        <authorList>
            <person name="Musilova J."/>
            <person name="Kourilova X."/>
            <person name="Bezdicek M."/>
            <person name="Hermankova K."/>
            <person name="Obruca S."/>
            <person name="Sedlar K."/>
        </authorList>
    </citation>
    <scope>NUCLEOTIDE SEQUENCE</scope>
    <source>
        <strain evidence="7">LMG 23380</strain>
    </source>
</reference>
<evidence type="ECO:0000256" key="3">
    <source>
        <dbReference type="ARBA" id="ARBA00022989"/>
    </source>
</evidence>
<evidence type="ECO:0000256" key="5">
    <source>
        <dbReference type="RuleBase" id="RU363032"/>
    </source>
</evidence>
<feature type="transmembrane region" description="Helical" evidence="5">
    <location>
        <begin position="79"/>
        <end position="100"/>
    </location>
</feature>
<feature type="transmembrane region" description="Helical" evidence="5">
    <location>
        <begin position="187"/>
        <end position="208"/>
    </location>
</feature>
<evidence type="ECO:0000259" key="6">
    <source>
        <dbReference type="PROSITE" id="PS50928"/>
    </source>
</evidence>
<feature type="transmembrane region" description="Helical" evidence="5">
    <location>
        <begin position="112"/>
        <end position="137"/>
    </location>
</feature>
<evidence type="ECO:0000256" key="1">
    <source>
        <dbReference type="ARBA" id="ARBA00004651"/>
    </source>
</evidence>
<evidence type="ECO:0000256" key="2">
    <source>
        <dbReference type="ARBA" id="ARBA00022692"/>
    </source>
</evidence>
<gene>
    <name evidence="7" type="ORF">OMP39_09715</name>
</gene>
<comment type="subcellular location">
    <subcellularLocation>
        <location evidence="1 5">Cell membrane</location>
        <topology evidence="1 5">Multi-pass membrane protein</topology>
    </subcellularLocation>
</comment>
<feature type="transmembrane region" description="Helical" evidence="5">
    <location>
        <begin position="7"/>
        <end position="28"/>
    </location>
</feature>
<dbReference type="Pfam" id="PF00528">
    <property type="entry name" value="BPD_transp_1"/>
    <property type="match status" value="1"/>
</dbReference>
<keyword evidence="2 5" id="KW-0812">Transmembrane</keyword>
<dbReference type="InterPro" id="IPR035906">
    <property type="entry name" value="MetI-like_sf"/>
</dbReference>
<protein>
    <submittedName>
        <fullName evidence="7">Carbohydrate ABC transporter permease</fullName>
    </submittedName>
</protein>
<dbReference type="PANTHER" id="PTHR43879:SF1">
    <property type="entry name" value="GLUCOSE IMPORT SYSTEM PERMEASE PROTEIN GLCU"/>
    <property type="match status" value="1"/>
</dbReference>
<accession>A0ABY6MN77</accession>
<keyword evidence="3 5" id="KW-1133">Transmembrane helix</keyword>